<evidence type="ECO:0000313" key="1">
    <source>
        <dbReference type="EMBL" id="KAH6935584.1"/>
    </source>
</evidence>
<sequence>MRGVRAQRRPSWGQRAPDVLQLARSVRGLLLSGNPHLRAWFILPGGLPPSRQQASQDYCLALKRPVGLTTMAATVYRVAPAEQVSVDRARVGPPTLEVEDVPASTDGSSTTVMVRHEIRNTASAAAGKDGKEAMDPSKEGVASTKRAHEVAQREGASADPTVTGEPPSKAAPVRRPTLRPRPTIPQERRSAAASPPPKPPYT</sequence>
<organism evidence="1 2">
    <name type="scientific">Hyalomma asiaticum</name>
    <name type="common">Tick</name>
    <dbReference type="NCBI Taxonomy" id="266040"/>
    <lineage>
        <taxon>Eukaryota</taxon>
        <taxon>Metazoa</taxon>
        <taxon>Ecdysozoa</taxon>
        <taxon>Arthropoda</taxon>
        <taxon>Chelicerata</taxon>
        <taxon>Arachnida</taxon>
        <taxon>Acari</taxon>
        <taxon>Parasitiformes</taxon>
        <taxon>Ixodida</taxon>
        <taxon>Ixodoidea</taxon>
        <taxon>Ixodidae</taxon>
        <taxon>Hyalomminae</taxon>
        <taxon>Hyalomma</taxon>
    </lineage>
</organism>
<keyword evidence="2" id="KW-1185">Reference proteome</keyword>
<dbReference type="Proteomes" id="UP000821845">
    <property type="component" value="Chromosome 3"/>
</dbReference>
<name>A0ACB7SP84_HYAAI</name>
<protein>
    <submittedName>
        <fullName evidence="1">Uncharacterized protein</fullName>
    </submittedName>
</protein>
<dbReference type="EMBL" id="CM023483">
    <property type="protein sequence ID" value="KAH6935584.1"/>
    <property type="molecule type" value="Genomic_DNA"/>
</dbReference>
<evidence type="ECO:0000313" key="2">
    <source>
        <dbReference type="Proteomes" id="UP000821845"/>
    </source>
</evidence>
<proteinExistence type="predicted"/>
<accession>A0ACB7SP84</accession>
<gene>
    <name evidence="1" type="ORF">HPB50_006988</name>
</gene>
<reference evidence="1" key="1">
    <citation type="submission" date="2020-05" db="EMBL/GenBank/DDBJ databases">
        <title>Large-scale comparative analyses of tick genomes elucidate their genetic diversity and vector capacities.</title>
        <authorList>
            <person name="Jia N."/>
            <person name="Wang J."/>
            <person name="Shi W."/>
            <person name="Du L."/>
            <person name="Sun Y."/>
            <person name="Zhan W."/>
            <person name="Jiang J."/>
            <person name="Wang Q."/>
            <person name="Zhang B."/>
            <person name="Ji P."/>
            <person name="Sakyi L.B."/>
            <person name="Cui X."/>
            <person name="Yuan T."/>
            <person name="Jiang B."/>
            <person name="Yang W."/>
            <person name="Lam T.T.-Y."/>
            <person name="Chang Q."/>
            <person name="Ding S."/>
            <person name="Wang X."/>
            <person name="Zhu J."/>
            <person name="Ruan X."/>
            <person name="Zhao L."/>
            <person name="Wei J."/>
            <person name="Que T."/>
            <person name="Du C."/>
            <person name="Cheng J."/>
            <person name="Dai P."/>
            <person name="Han X."/>
            <person name="Huang E."/>
            <person name="Gao Y."/>
            <person name="Liu J."/>
            <person name="Shao H."/>
            <person name="Ye R."/>
            <person name="Li L."/>
            <person name="Wei W."/>
            <person name="Wang X."/>
            <person name="Wang C."/>
            <person name="Yang T."/>
            <person name="Huo Q."/>
            <person name="Li W."/>
            <person name="Guo W."/>
            <person name="Chen H."/>
            <person name="Zhou L."/>
            <person name="Ni X."/>
            <person name="Tian J."/>
            <person name="Zhou Y."/>
            <person name="Sheng Y."/>
            <person name="Liu T."/>
            <person name="Pan Y."/>
            <person name="Xia L."/>
            <person name="Li J."/>
            <person name="Zhao F."/>
            <person name="Cao W."/>
        </authorList>
    </citation>
    <scope>NUCLEOTIDE SEQUENCE</scope>
    <source>
        <strain evidence="1">Hyas-2018</strain>
    </source>
</reference>
<comment type="caution">
    <text evidence="1">The sequence shown here is derived from an EMBL/GenBank/DDBJ whole genome shotgun (WGS) entry which is preliminary data.</text>
</comment>